<dbReference type="InterPro" id="IPR023214">
    <property type="entry name" value="HAD_sf"/>
</dbReference>
<dbReference type="Pfam" id="PF08282">
    <property type="entry name" value="Hydrolase_3"/>
    <property type="match status" value="1"/>
</dbReference>
<evidence type="ECO:0000313" key="2">
    <source>
        <dbReference type="EMBL" id="MCZ0856465.1"/>
    </source>
</evidence>
<reference evidence="2" key="1">
    <citation type="submission" date="2022-10" db="EMBL/GenBank/DDBJ databases">
        <title>Genome sequence of Actinomyces israelii ATCC 10048.</title>
        <authorList>
            <person name="Watt R.M."/>
            <person name="Tong W.M."/>
        </authorList>
    </citation>
    <scope>NUCLEOTIDE SEQUENCE</scope>
    <source>
        <strain evidence="2">ATCC 10048</strain>
    </source>
</reference>
<name>A0ABT4I401_9ACTO</name>
<dbReference type="Proteomes" id="UP001072034">
    <property type="component" value="Unassembled WGS sequence"/>
</dbReference>
<organism evidence="2 3">
    <name type="scientific">Actinomyces israelii</name>
    <dbReference type="NCBI Taxonomy" id="1659"/>
    <lineage>
        <taxon>Bacteria</taxon>
        <taxon>Bacillati</taxon>
        <taxon>Actinomycetota</taxon>
        <taxon>Actinomycetes</taxon>
        <taxon>Actinomycetales</taxon>
        <taxon>Actinomycetaceae</taxon>
        <taxon>Actinomyces</taxon>
    </lineage>
</organism>
<accession>A0ABT4I401</accession>
<dbReference type="EMBL" id="JAPTMY010000001">
    <property type="protein sequence ID" value="MCZ0856465.1"/>
    <property type="molecule type" value="Genomic_DNA"/>
</dbReference>
<comment type="caution">
    <text evidence="2">The sequence shown here is derived from an EMBL/GenBank/DDBJ whole genome shotgun (WGS) entry which is preliminary data.</text>
</comment>
<dbReference type="PROSITE" id="PS01228">
    <property type="entry name" value="COF_1"/>
    <property type="match status" value="1"/>
</dbReference>
<dbReference type="GO" id="GO:0016787">
    <property type="term" value="F:hydrolase activity"/>
    <property type="evidence" value="ECO:0007669"/>
    <property type="project" value="UniProtKB-KW"/>
</dbReference>
<dbReference type="InterPro" id="IPR036412">
    <property type="entry name" value="HAD-like_sf"/>
</dbReference>
<evidence type="ECO:0000256" key="1">
    <source>
        <dbReference type="SAM" id="MobiDB-lite"/>
    </source>
</evidence>
<protein>
    <submittedName>
        <fullName evidence="2">HAD hydrolase family protein</fullName>
    </submittedName>
</protein>
<dbReference type="SUPFAM" id="SSF56784">
    <property type="entry name" value="HAD-like"/>
    <property type="match status" value="1"/>
</dbReference>
<keyword evidence="2" id="KW-0378">Hydrolase</keyword>
<proteinExistence type="predicted"/>
<dbReference type="Gene3D" id="3.40.50.1000">
    <property type="entry name" value="HAD superfamily/HAD-like"/>
    <property type="match status" value="1"/>
</dbReference>
<sequence length="73" mass="7556">MRAGSQLPFAAAPDRRRVVLIDVDGTLVTYTGALPDSAASAVRRARAAGHRVYPATGRSKAEMPGSTRSASTG</sequence>
<keyword evidence="3" id="KW-1185">Reference proteome</keyword>
<feature type="region of interest" description="Disordered" evidence="1">
    <location>
        <begin position="50"/>
        <end position="73"/>
    </location>
</feature>
<evidence type="ECO:0000313" key="3">
    <source>
        <dbReference type="Proteomes" id="UP001072034"/>
    </source>
</evidence>
<gene>
    <name evidence="2" type="ORF">OHJ16_00145</name>
</gene>